<evidence type="ECO:0000313" key="2">
    <source>
        <dbReference type="Proteomes" id="UP001319045"/>
    </source>
</evidence>
<dbReference type="RefSeq" id="WP_207153839.1">
    <property type="nucleotide sequence ID" value="NZ_AP024484.1"/>
</dbReference>
<dbReference type="EMBL" id="AP024484">
    <property type="protein sequence ID" value="BCS86273.1"/>
    <property type="molecule type" value="Genomic_DNA"/>
</dbReference>
<keyword evidence="2" id="KW-1185">Reference proteome</keyword>
<reference evidence="1 2" key="1">
    <citation type="journal article" date="2022" name="Int. J. Syst. Evol. Microbiol.">
        <title>Prevotella herbatica sp. nov., a plant polysaccharide-decomposing anaerobic bacterium isolated from a methanogenic reactor.</title>
        <authorList>
            <person name="Uek A."/>
            <person name="Tonouchi A."/>
            <person name="Kaku N."/>
            <person name="Ueki K."/>
        </authorList>
    </citation>
    <scope>NUCLEOTIDE SEQUENCE [LARGE SCALE GENOMIC DNA]</scope>
    <source>
        <strain evidence="1 2">WR041</strain>
    </source>
</reference>
<sequence length="80" mass="8940">MGDNNIGSHAQEQKVGLKCPQCGVFIETSIFQLLTTNALICPSCNLRLNIDRMKSRPAFEALRKVKSAQDNVESKSKFNR</sequence>
<accession>A0ABM7P0H0</accession>
<dbReference type="Proteomes" id="UP001319045">
    <property type="component" value="Chromosome"/>
</dbReference>
<evidence type="ECO:0000313" key="1">
    <source>
        <dbReference type="EMBL" id="BCS86273.1"/>
    </source>
</evidence>
<name>A0ABM7P0H0_9BACT</name>
<organism evidence="1 2">
    <name type="scientific">Prevotella herbatica</name>
    <dbReference type="NCBI Taxonomy" id="2801997"/>
    <lineage>
        <taxon>Bacteria</taxon>
        <taxon>Pseudomonadati</taxon>
        <taxon>Bacteroidota</taxon>
        <taxon>Bacteroidia</taxon>
        <taxon>Bacteroidales</taxon>
        <taxon>Prevotellaceae</taxon>
        <taxon>Prevotella</taxon>
    </lineage>
</organism>
<proteinExistence type="predicted"/>
<protein>
    <submittedName>
        <fullName evidence="1">Uncharacterized protein</fullName>
    </submittedName>
</protein>
<gene>
    <name evidence="1" type="ORF">prwr041_21660</name>
</gene>